<dbReference type="PATRIC" id="fig|1308866.3.peg.2566"/>
<dbReference type="RefSeq" id="WP_003472551.1">
    <property type="nucleotide sequence ID" value="NZ_APML01000060.1"/>
</dbReference>
<organism evidence="1 2">
    <name type="scientific">Gracilibacillus halophilus YIM-C55.5</name>
    <dbReference type="NCBI Taxonomy" id="1308866"/>
    <lineage>
        <taxon>Bacteria</taxon>
        <taxon>Bacillati</taxon>
        <taxon>Bacillota</taxon>
        <taxon>Bacilli</taxon>
        <taxon>Bacillales</taxon>
        <taxon>Bacillaceae</taxon>
        <taxon>Gracilibacillus</taxon>
    </lineage>
</organism>
<evidence type="ECO:0000313" key="1">
    <source>
        <dbReference type="EMBL" id="ENH96062.1"/>
    </source>
</evidence>
<evidence type="ECO:0000313" key="2">
    <source>
        <dbReference type="Proteomes" id="UP000012283"/>
    </source>
</evidence>
<dbReference type="STRING" id="1308866.J416_12694"/>
<dbReference type="OrthoDB" id="2431483at2"/>
<name>N4WIW6_9BACI</name>
<protein>
    <recommendedName>
        <fullName evidence="3">DUF4901 domain-containing protein</fullName>
    </recommendedName>
</protein>
<dbReference type="AlphaFoldDB" id="N4WIW6"/>
<dbReference type="eggNOG" id="ENOG502Z98I">
    <property type="taxonomic scope" value="Bacteria"/>
</dbReference>
<keyword evidence="2" id="KW-1185">Reference proteome</keyword>
<sequence>MDARLKPYLDLIEKKFDLKNYTFKDYHLSRKVNIFNETVYSLTIEWLPEHASVEEDGSNPDGTASIDIDIHTKQVYSAIFVNGLTYSSGPTFKSNDLNQIISWIETETGLSYEKQFKLTKQEDRQFLFTACWNGTAIYPGGSIDVRLDQEGRIVFYSVIEPFPSDGDVYEESFALTLHKVDKIAEKQWQFIDYPDYEAETITPVYGIEEIFIGNDNESTQEYLPYSYGQTPVNQVLTWRESSTTTFEFQKVELTEEVTLDQAFRQDPHPDLTPISLDEIDRIVQLSQRYFSQTFPNESGGWILSAVQRTQGYLIAKILKSSSGLQLFPRKVSLIFDSDGQHLVNEFDNHVMQEMIEDFHHQGEVNISHQTTFQQIKPYLTLEPYYVYQPEHRQFRLYGKLDTSYGVNATTGEIKPYFE</sequence>
<comment type="caution">
    <text evidence="1">The sequence shown here is derived from an EMBL/GenBank/DDBJ whole genome shotgun (WGS) entry which is preliminary data.</text>
</comment>
<evidence type="ECO:0008006" key="3">
    <source>
        <dbReference type="Google" id="ProtNLM"/>
    </source>
</evidence>
<dbReference type="EMBL" id="APML01000060">
    <property type="protein sequence ID" value="ENH96062.1"/>
    <property type="molecule type" value="Genomic_DNA"/>
</dbReference>
<proteinExistence type="predicted"/>
<reference evidence="1 2" key="1">
    <citation type="submission" date="2013-03" db="EMBL/GenBank/DDBJ databases">
        <title>Draft genome sequence of Gracibacillus halophilus YIM-C55.5, a moderately halophilic and thermophilic organism from the Xiaochaidamu salt lake.</title>
        <authorList>
            <person name="Sugumar T."/>
            <person name="Polireddy D.R."/>
            <person name="Antony A."/>
            <person name="Madhava Y.R."/>
            <person name="Sivakumar N."/>
        </authorList>
    </citation>
    <scope>NUCLEOTIDE SEQUENCE [LARGE SCALE GENOMIC DNA]</scope>
    <source>
        <strain evidence="1 2">YIM-C55.5</strain>
    </source>
</reference>
<gene>
    <name evidence="1" type="ORF">J416_12694</name>
</gene>
<dbReference type="Proteomes" id="UP000012283">
    <property type="component" value="Unassembled WGS sequence"/>
</dbReference>
<accession>N4WIW6</accession>